<sequence length="389" mass="43527">MAERKRAGISFWRTISHVDLTTVLSLLILAALSYASILGAHTGGGEAWKQLLWFLLGLGVLFATVFLDDTFVYRVSYFLYVVDLFLLVLLLFTGPKSEGVSRVLMSFTLPGGIAFQPSEFMKVFASLVFARWFVEREEKGSPPRSVVDLIPLFALWGVPFILIAIEPDLGDAIVLTVLFTSILFVALERKLLVKVFLLGGLAIGGIAGLYFFAPQVFFKIVKEYQWRRITAFLQEPTFPASDEQFQLVNSLLAIGSGGVWGKGWLSEINLTYNHWVPEAHTDFVFSVYGESFGFVGAAFLLLVYFLFFYRVVQMSLEMEKPFARYTTAGFLGMFVFQVFENIGMTVGIMPITGITLPFLSYGGSSLVANFFAVGLILGFYIRRKRLSFV</sequence>
<feature type="transmembrane region" description="Helical" evidence="6">
    <location>
        <begin position="75"/>
        <end position="93"/>
    </location>
</feature>
<dbReference type="PANTHER" id="PTHR30474">
    <property type="entry name" value="CELL CYCLE PROTEIN"/>
    <property type="match status" value="1"/>
</dbReference>
<feature type="transmembrane region" description="Helical" evidence="6">
    <location>
        <begin position="146"/>
        <end position="165"/>
    </location>
</feature>
<dbReference type="GO" id="GO:0015648">
    <property type="term" value="F:lipid-linked peptidoglycan transporter activity"/>
    <property type="evidence" value="ECO:0007669"/>
    <property type="project" value="TreeGrafter"/>
</dbReference>
<dbReference type="PANTHER" id="PTHR30474:SF1">
    <property type="entry name" value="PEPTIDOGLYCAN GLYCOSYLTRANSFERASE MRDB"/>
    <property type="match status" value="1"/>
</dbReference>
<dbReference type="GO" id="GO:0051301">
    <property type="term" value="P:cell division"/>
    <property type="evidence" value="ECO:0007669"/>
    <property type="project" value="UniProtKB-KW"/>
</dbReference>
<organism evidence="7 8">
    <name type="scientific">Brockia lithotrophica</name>
    <dbReference type="NCBI Taxonomy" id="933949"/>
    <lineage>
        <taxon>Bacteria</taxon>
        <taxon>Bacillati</taxon>
        <taxon>Bacillota</taxon>
        <taxon>Bacilli</taxon>
        <taxon>Bacillales</taxon>
        <taxon>Bacillales Family X. Incertae Sedis</taxon>
        <taxon>Brockia</taxon>
    </lineage>
</organism>
<keyword evidence="2 6" id="KW-0812">Transmembrane</keyword>
<feature type="transmembrane region" description="Helical" evidence="6">
    <location>
        <begin position="359"/>
        <end position="381"/>
    </location>
</feature>
<comment type="caution">
    <text evidence="7">The sequence shown here is derived from an EMBL/GenBank/DDBJ whole genome shotgun (WGS) entry which is preliminary data.</text>
</comment>
<dbReference type="PROSITE" id="PS00428">
    <property type="entry name" value="FTSW_RODA_SPOVE"/>
    <property type="match status" value="1"/>
</dbReference>
<reference evidence="7 8" key="1">
    <citation type="submission" date="2018-10" db="EMBL/GenBank/DDBJ databases">
        <title>Genomic Encyclopedia of Type Strains, Phase IV (KMG-IV): sequencing the most valuable type-strain genomes for metagenomic binning, comparative biology and taxonomic classification.</title>
        <authorList>
            <person name="Goeker M."/>
        </authorList>
    </citation>
    <scope>NUCLEOTIDE SEQUENCE [LARGE SCALE GENOMIC DNA]</scope>
    <source>
        <strain evidence="7 8">DSM 22653</strain>
    </source>
</reference>
<evidence type="ECO:0000256" key="1">
    <source>
        <dbReference type="ARBA" id="ARBA00004141"/>
    </source>
</evidence>
<feature type="transmembrane region" description="Helical" evidence="6">
    <location>
        <begin position="291"/>
        <end position="310"/>
    </location>
</feature>
<evidence type="ECO:0000256" key="3">
    <source>
        <dbReference type="ARBA" id="ARBA00022960"/>
    </source>
</evidence>
<comment type="subcellular location">
    <subcellularLocation>
        <location evidence="1">Membrane</location>
        <topology evidence="1">Multi-pass membrane protein</topology>
    </subcellularLocation>
</comment>
<keyword evidence="4 6" id="KW-1133">Transmembrane helix</keyword>
<keyword evidence="3" id="KW-0133">Cell shape</keyword>
<dbReference type="InterPro" id="IPR001182">
    <property type="entry name" value="FtsW/RodA"/>
</dbReference>
<dbReference type="AlphaFoldDB" id="A0A660L5A3"/>
<feature type="transmembrane region" description="Helical" evidence="6">
    <location>
        <begin position="171"/>
        <end position="188"/>
    </location>
</feature>
<dbReference type="GO" id="GO:0005886">
    <property type="term" value="C:plasma membrane"/>
    <property type="evidence" value="ECO:0007669"/>
    <property type="project" value="TreeGrafter"/>
</dbReference>
<dbReference type="Pfam" id="PF01098">
    <property type="entry name" value="FTSW_RODA_SPOVE"/>
    <property type="match status" value="1"/>
</dbReference>
<keyword evidence="7" id="KW-0131">Cell cycle</keyword>
<evidence type="ECO:0000256" key="2">
    <source>
        <dbReference type="ARBA" id="ARBA00022692"/>
    </source>
</evidence>
<keyword evidence="8" id="KW-1185">Reference proteome</keyword>
<dbReference type="OrthoDB" id="9812661at2"/>
<keyword evidence="7" id="KW-0132">Cell division</keyword>
<dbReference type="GO" id="GO:0008360">
    <property type="term" value="P:regulation of cell shape"/>
    <property type="evidence" value="ECO:0007669"/>
    <property type="project" value="UniProtKB-KW"/>
</dbReference>
<feature type="transmembrane region" description="Helical" evidence="6">
    <location>
        <begin position="51"/>
        <end position="68"/>
    </location>
</feature>
<keyword evidence="5 6" id="KW-0472">Membrane</keyword>
<dbReference type="GO" id="GO:0032153">
    <property type="term" value="C:cell division site"/>
    <property type="evidence" value="ECO:0007669"/>
    <property type="project" value="TreeGrafter"/>
</dbReference>
<accession>A0A660L5A3</accession>
<evidence type="ECO:0000256" key="4">
    <source>
        <dbReference type="ARBA" id="ARBA00022989"/>
    </source>
</evidence>
<dbReference type="Proteomes" id="UP000267019">
    <property type="component" value="Unassembled WGS sequence"/>
</dbReference>
<gene>
    <name evidence="7" type="ORF">C7438_0752</name>
</gene>
<feature type="transmembrane region" description="Helical" evidence="6">
    <location>
        <begin position="195"/>
        <end position="213"/>
    </location>
</feature>
<proteinExistence type="predicted"/>
<evidence type="ECO:0000256" key="5">
    <source>
        <dbReference type="ARBA" id="ARBA00023136"/>
    </source>
</evidence>
<dbReference type="InterPro" id="IPR018365">
    <property type="entry name" value="Cell_cycle_FtsW-rel_CS"/>
</dbReference>
<feature type="transmembrane region" description="Helical" evidence="6">
    <location>
        <begin position="113"/>
        <end position="134"/>
    </location>
</feature>
<dbReference type="RefSeq" id="WP_121443958.1">
    <property type="nucleotide sequence ID" value="NZ_RBIJ01000001.1"/>
</dbReference>
<evidence type="ECO:0000256" key="6">
    <source>
        <dbReference type="SAM" id="Phobius"/>
    </source>
</evidence>
<name>A0A660L5A3_9BACL</name>
<evidence type="ECO:0000313" key="8">
    <source>
        <dbReference type="Proteomes" id="UP000267019"/>
    </source>
</evidence>
<evidence type="ECO:0000313" key="7">
    <source>
        <dbReference type="EMBL" id="RKQ89096.1"/>
    </source>
</evidence>
<feature type="transmembrane region" description="Helical" evidence="6">
    <location>
        <begin position="322"/>
        <end position="339"/>
    </location>
</feature>
<protein>
    <submittedName>
        <fullName evidence="7">Cell division protein FtsW (Lipid II flippase)</fullName>
    </submittedName>
</protein>
<dbReference type="EMBL" id="RBIJ01000001">
    <property type="protein sequence ID" value="RKQ89096.1"/>
    <property type="molecule type" value="Genomic_DNA"/>
</dbReference>